<dbReference type="InterPro" id="IPR043137">
    <property type="entry name" value="GGT_ssub_C"/>
</dbReference>
<organism evidence="1 2">
    <name type="scientific">Mycolicibacterium agri</name>
    <name type="common">Mycobacterium agri</name>
    <dbReference type="NCBI Taxonomy" id="36811"/>
    <lineage>
        <taxon>Bacteria</taxon>
        <taxon>Bacillati</taxon>
        <taxon>Actinomycetota</taxon>
        <taxon>Actinomycetes</taxon>
        <taxon>Mycobacteriales</taxon>
        <taxon>Mycobacteriaceae</taxon>
        <taxon>Mycolicibacterium</taxon>
    </lineage>
</organism>
<keyword evidence="2" id="KW-1185">Reference proteome</keyword>
<dbReference type="OrthoDB" id="9781342at2"/>
<dbReference type="SUPFAM" id="SSF56235">
    <property type="entry name" value="N-terminal nucleophile aminohydrolases (Ntn hydrolases)"/>
    <property type="match status" value="1"/>
</dbReference>
<dbReference type="Gene3D" id="3.60.20.40">
    <property type="match status" value="1"/>
</dbReference>
<proteinExistence type="predicted"/>
<name>A0A2A7ND28_MYCAG</name>
<gene>
    <name evidence="1" type="ORF">CQY20_04310</name>
</gene>
<dbReference type="InterPro" id="IPR052896">
    <property type="entry name" value="GGT-like_enzyme"/>
</dbReference>
<comment type="caution">
    <text evidence="1">The sequence shown here is derived from an EMBL/GenBank/DDBJ whole genome shotgun (WGS) entry which is preliminary data.</text>
</comment>
<evidence type="ECO:0000313" key="2">
    <source>
        <dbReference type="Proteomes" id="UP000220914"/>
    </source>
</evidence>
<dbReference type="Proteomes" id="UP000220914">
    <property type="component" value="Unassembled WGS sequence"/>
</dbReference>
<dbReference type="Pfam" id="PF01019">
    <property type="entry name" value="G_glu_transpept"/>
    <property type="match status" value="1"/>
</dbReference>
<protein>
    <submittedName>
        <fullName evidence="1">Gamma-glutamyltranspeptidase</fullName>
    </submittedName>
</protein>
<accession>A0A2A7ND28</accession>
<dbReference type="PANTHER" id="PTHR43881:SF5">
    <property type="entry name" value="GAMMA-GLUTAMYLTRANSPEPTIDASE"/>
    <property type="match status" value="1"/>
</dbReference>
<dbReference type="AlphaFoldDB" id="A0A2A7ND28"/>
<dbReference type="EMBL" id="PDCP01000005">
    <property type="protein sequence ID" value="PEG41683.1"/>
    <property type="molecule type" value="Genomic_DNA"/>
</dbReference>
<dbReference type="Gene3D" id="1.10.246.130">
    <property type="match status" value="1"/>
</dbReference>
<dbReference type="InterPro" id="IPR029055">
    <property type="entry name" value="Ntn_hydrolases_N"/>
</dbReference>
<reference evidence="1 2" key="1">
    <citation type="submission" date="2017-10" db="EMBL/GenBank/DDBJ databases">
        <title>The new phylogeny of genus Mycobacterium.</title>
        <authorList>
            <person name="Tortoli E."/>
            <person name="Trovato A."/>
            <person name="Cirillo D.M."/>
        </authorList>
    </citation>
    <scope>NUCLEOTIDE SEQUENCE [LARGE SCALE GENOMIC DNA]</scope>
    <source>
        <strain evidence="1 2">CCUG37673</strain>
    </source>
</reference>
<dbReference type="PANTHER" id="PTHR43881">
    <property type="entry name" value="GAMMA-GLUTAMYLTRANSPEPTIDASE (AFU_ORTHOLOGUE AFUA_4G13580)"/>
    <property type="match status" value="1"/>
</dbReference>
<sequence length="577" mass="60767">MFPACARKSALGLAPKPNRARRFGMARHCCQHSTNLATCEARLFGRTSESLLMTLAPIQVTYAPHAMVVTVDGLATSAALAVLHDGGSAVDAAIAANAVLAVTLPNQCGVGGDLFALVHRPGVPPQVVEAVGRAGSGADVEALRRRGLTAIPPHEIASVTIPGCVDGWVALHERYGRLALADLMRPAIDYAQNGFPATPFVANTISGRSAVGEFIEGAGGPVAAGQTLYRRQFAGILRDIAEGGRDAFYCGAFGAAMRRLGPELFAAEDFRKSQASWTRPLGMEVFGQRIWTPQPPSSGYLTLSAAWIAERAGLPASPTDPAWPHVLIEAMRQAAFDRPEVLSDAADGQALISRDRLSDRVGGVRRDGVANLTGSYRPGGTTYVSVVDAERTAVSLIQSNCMSFGSRLVAPGTGVWLHNRGIGFNLRQGHPNCLAPNRRPAHTLAPVIVTDQNDDLIASLGTRGGDSQPQVVVQLLARLLRAGESPATALSAGRWILRGKEDDTSFNTWGFGGDVRVCLEANTPGEWSSHLGGLGHRVEIEPAFSHAFGHAHIIEANGNVLQACADPRSGSAAAAGY</sequence>
<dbReference type="PRINTS" id="PR01210">
    <property type="entry name" value="GGTRANSPTASE"/>
</dbReference>
<evidence type="ECO:0000313" key="1">
    <source>
        <dbReference type="EMBL" id="PEG41683.1"/>
    </source>
</evidence>
<dbReference type="InterPro" id="IPR043138">
    <property type="entry name" value="GGT_lsub"/>
</dbReference>